<feature type="domain" description="Peptidase C14 caspase" evidence="3">
    <location>
        <begin position="31"/>
        <end position="237"/>
    </location>
</feature>
<feature type="signal peptide" evidence="2">
    <location>
        <begin position="1"/>
        <end position="24"/>
    </location>
</feature>
<name>A0A841GNK9_9BACT</name>
<feature type="region of interest" description="Disordered" evidence="1">
    <location>
        <begin position="600"/>
        <end position="621"/>
    </location>
</feature>
<dbReference type="InterPro" id="IPR011600">
    <property type="entry name" value="Pept_C14_caspase"/>
</dbReference>
<reference evidence="4 5" key="1">
    <citation type="submission" date="2020-08" db="EMBL/GenBank/DDBJ databases">
        <title>Genomic Encyclopedia of Type Strains, Phase IV (KMG-IV): sequencing the most valuable type-strain genomes for metagenomic binning, comparative biology and taxonomic classification.</title>
        <authorList>
            <person name="Goeker M."/>
        </authorList>
    </citation>
    <scope>NUCLEOTIDE SEQUENCE [LARGE SCALE GENOMIC DNA]</scope>
    <source>
        <strain evidence="4 5">DSM 29007</strain>
    </source>
</reference>
<dbReference type="Proteomes" id="UP000582837">
    <property type="component" value="Unassembled WGS sequence"/>
</dbReference>
<dbReference type="EMBL" id="JACHIA010000004">
    <property type="protein sequence ID" value="MBB6070411.1"/>
    <property type="molecule type" value="Genomic_DNA"/>
</dbReference>
<keyword evidence="2" id="KW-0732">Signal</keyword>
<feature type="compositionally biased region" description="Basic and acidic residues" evidence="1">
    <location>
        <begin position="604"/>
        <end position="614"/>
    </location>
</feature>
<dbReference type="Gene3D" id="3.40.50.1460">
    <property type="match status" value="1"/>
</dbReference>
<evidence type="ECO:0000313" key="5">
    <source>
        <dbReference type="Proteomes" id="UP000582837"/>
    </source>
</evidence>
<protein>
    <recommendedName>
        <fullName evidence="3">Peptidase C14 caspase domain-containing protein</fullName>
    </recommendedName>
</protein>
<proteinExistence type="predicted"/>
<organism evidence="4 5">
    <name type="scientific">Longimicrobium terrae</name>
    <dbReference type="NCBI Taxonomy" id="1639882"/>
    <lineage>
        <taxon>Bacteria</taxon>
        <taxon>Pseudomonadati</taxon>
        <taxon>Gemmatimonadota</taxon>
        <taxon>Longimicrobiia</taxon>
        <taxon>Longimicrobiales</taxon>
        <taxon>Longimicrobiaceae</taxon>
        <taxon>Longimicrobium</taxon>
    </lineage>
</organism>
<evidence type="ECO:0000256" key="1">
    <source>
        <dbReference type="SAM" id="MobiDB-lite"/>
    </source>
</evidence>
<dbReference type="GO" id="GO:0004197">
    <property type="term" value="F:cysteine-type endopeptidase activity"/>
    <property type="evidence" value="ECO:0007669"/>
    <property type="project" value="InterPro"/>
</dbReference>
<dbReference type="Pfam" id="PF00656">
    <property type="entry name" value="Peptidase_C14"/>
    <property type="match status" value="1"/>
</dbReference>
<evidence type="ECO:0000313" key="4">
    <source>
        <dbReference type="EMBL" id="MBB6070411.1"/>
    </source>
</evidence>
<gene>
    <name evidence="4" type="ORF">HNQ61_002030</name>
</gene>
<keyword evidence="5" id="KW-1185">Reference proteome</keyword>
<evidence type="ECO:0000256" key="2">
    <source>
        <dbReference type="SAM" id="SignalP"/>
    </source>
</evidence>
<feature type="chain" id="PRO_5032361049" description="Peptidase C14 caspase domain-containing protein" evidence="2">
    <location>
        <begin position="25"/>
        <end position="621"/>
    </location>
</feature>
<dbReference type="RefSeq" id="WP_170035793.1">
    <property type="nucleotide sequence ID" value="NZ_JABDTL010000001.1"/>
</dbReference>
<sequence>MRWTHFIAGALLLSALLIGDQAGAQRATLRAHAVVIGVSGYPNVRPGLQFPDDDAEAFAGFLRTPQGGGFDVTLLTNEEATRGAIYRALNGIAPNVGDRDIVYVFFAGHSVVGSDGVAYLMPYDGDEKLPVVNGITAAGFLRQVAELYGRASRVVVFVDACNSGAVMDPEGVAARGGEDINQALTTVWTRESALMNANEQRLVMGFFSAQARQLSYEHPLLGHGLFTHYLLRGLGGEADGFSPNSPEKDGIVRAYELRDFLQSNVSRHSRVLFNQVQDPVASPIFDRDFAMSTSSPGGRHRWVVPTSPVSRNQVSAQPAARRAPVDGEFVLRTGETTPVGDLQTFFGVWHAGGRHLSARLNGEEGSLEPGESFEFTHSGGACRVRFLSTADPDPDVEEDELHRFSLVCRPRGATRWPPPSRRQNSSWEPDFWLRVAQTTSLTDGRTFFGVLNWGVGINVWRTSIDVSLNGERHKLWAGDRLEVPGGAGKCFISYVRTEDPDIRIEGDEHHGFTVLCDGGEIRMAGQGPLAKPDLQLRTGQTVRIGDGQHFFGVRHWGWGINIDQTSILVALDDREHRLRAGARLQLTHSRGQCFISYMGTEDPNPERQGDERHGFAVACDP</sequence>
<dbReference type="GO" id="GO:0006508">
    <property type="term" value="P:proteolysis"/>
    <property type="evidence" value="ECO:0007669"/>
    <property type="project" value="InterPro"/>
</dbReference>
<accession>A0A841GNK9</accession>
<evidence type="ECO:0000259" key="3">
    <source>
        <dbReference type="Pfam" id="PF00656"/>
    </source>
</evidence>
<comment type="caution">
    <text evidence="4">The sequence shown here is derived from an EMBL/GenBank/DDBJ whole genome shotgun (WGS) entry which is preliminary data.</text>
</comment>
<dbReference type="AlphaFoldDB" id="A0A841GNK9"/>